<organism evidence="2">
    <name type="scientific">viral metagenome</name>
    <dbReference type="NCBI Taxonomy" id="1070528"/>
    <lineage>
        <taxon>unclassified sequences</taxon>
        <taxon>metagenomes</taxon>
        <taxon>organismal metagenomes</taxon>
    </lineage>
</organism>
<dbReference type="InterPro" id="IPR049156">
    <property type="entry name" value="Phage_chap_TAC_15-like"/>
</dbReference>
<dbReference type="Pfam" id="PF21822">
    <property type="entry name" value="Phage_TAC_15"/>
    <property type="match status" value="1"/>
</dbReference>
<dbReference type="EMBL" id="MT142532">
    <property type="protein sequence ID" value="QJA84632.1"/>
    <property type="molecule type" value="Genomic_DNA"/>
</dbReference>
<reference evidence="2" key="1">
    <citation type="submission" date="2020-03" db="EMBL/GenBank/DDBJ databases">
        <title>The deep terrestrial virosphere.</title>
        <authorList>
            <person name="Holmfeldt K."/>
            <person name="Nilsson E."/>
            <person name="Simone D."/>
            <person name="Lopez-Fernandez M."/>
            <person name="Wu X."/>
            <person name="de Brujin I."/>
            <person name="Lundin D."/>
            <person name="Andersson A."/>
            <person name="Bertilsson S."/>
            <person name="Dopson M."/>
        </authorList>
    </citation>
    <scope>NUCLEOTIDE SEQUENCE</scope>
    <source>
        <strain evidence="2">MM415A00178</strain>
        <strain evidence="1">MM415B00368</strain>
    </source>
</reference>
<evidence type="ECO:0000313" key="1">
    <source>
        <dbReference type="EMBL" id="QJA66007.1"/>
    </source>
</evidence>
<gene>
    <name evidence="2" type="ORF">MM415A00178_0042</name>
    <name evidence="1" type="ORF">MM415B00368_0042</name>
</gene>
<accession>A0A6M3KS12</accession>
<proteinExistence type="predicted"/>
<protein>
    <submittedName>
        <fullName evidence="2">Putative tail protein</fullName>
    </submittedName>
</protein>
<dbReference type="AlphaFoldDB" id="A0A6M3KS12"/>
<name>A0A6M3KS12_9ZZZZ</name>
<dbReference type="EMBL" id="MT141547">
    <property type="protein sequence ID" value="QJA66007.1"/>
    <property type="molecule type" value="Genomic_DNA"/>
</dbReference>
<evidence type="ECO:0000313" key="2">
    <source>
        <dbReference type="EMBL" id="QJA84632.1"/>
    </source>
</evidence>
<sequence length="140" mass="14666">MWETTIQNDDGVDVRYQAAQHPGTEGLRLAQRLFAVAGPALAPLLDTARRSGLDAEIDLGGIVSALADAASSVDGPALVGDLLRYVVRDGVPLRNTGAIDVAYGANYGELAEALAWIVERNGFARFFSRLAARAGAKIGG</sequence>